<comment type="similarity">
    <text evidence="7">Belongs to the CobU/CobP family.</text>
</comment>
<evidence type="ECO:0000256" key="16">
    <source>
        <dbReference type="ARBA" id="ARBA00029570"/>
    </source>
</evidence>
<dbReference type="GO" id="GO:0005524">
    <property type="term" value="F:ATP binding"/>
    <property type="evidence" value="ECO:0007669"/>
    <property type="project" value="UniProtKB-KW"/>
</dbReference>
<dbReference type="SUPFAM" id="SSF52540">
    <property type="entry name" value="P-loop containing nucleoside triphosphate hydrolases"/>
    <property type="match status" value="1"/>
</dbReference>
<dbReference type="OrthoDB" id="9799422at2"/>
<dbReference type="PANTHER" id="PTHR34848:SF1">
    <property type="entry name" value="BIFUNCTIONAL ADENOSYLCOBALAMIN BIOSYNTHESIS PROTEIN COBU"/>
    <property type="match status" value="1"/>
</dbReference>
<evidence type="ECO:0000313" key="20">
    <source>
        <dbReference type="EMBL" id="CRL37389.1"/>
    </source>
</evidence>
<keyword evidence="14" id="KW-0067">ATP-binding</keyword>
<comment type="catalytic activity">
    <reaction evidence="1">
        <text>adenosylcob(III)inamide + ATP = adenosylcob(III)inamide phosphate + ADP + H(+)</text>
        <dbReference type="Rhea" id="RHEA:15769"/>
        <dbReference type="ChEBI" id="CHEBI:2480"/>
        <dbReference type="ChEBI" id="CHEBI:15378"/>
        <dbReference type="ChEBI" id="CHEBI:30616"/>
        <dbReference type="ChEBI" id="CHEBI:58502"/>
        <dbReference type="ChEBI" id="CHEBI:456216"/>
        <dbReference type="EC" id="2.7.1.156"/>
    </reaction>
</comment>
<evidence type="ECO:0000256" key="5">
    <source>
        <dbReference type="ARBA" id="ARBA00004692"/>
    </source>
</evidence>
<comment type="catalytic activity">
    <reaction evidence="3">
        <text>adenosylcob(III)inamide + GTP = adenosylcob(III)inamide phosphate + GDP + H(+)</text>
        <dbReference type="Rhea" id="RHEA:15765"/>
        <dbReference type="ChEBI" id="CHEBI:2480"/>
        <dbReference type="ChEBI" id="CHEBI:15378"/>
        <dbReference type="ChEBI" id="CHEBI:37565"/>
        <dbReference type="ChEBI" id="CHEBI:58189"/>
        <dbReference type="ChEBI" id="CHEBI:58502"/>
        <dbReference type="EC" id="2.7.1.156"/>
    </reaction>
</comment>
<evidence type="ECO:0000256" key="19">
    <source>
        <dbReference type="PIRSR" id="PIRSR006135-2"/>
    </source>
</evidence>
<keyword evidence="10" id="KW-0169">Cobalamin biosynthesis</keyword>
<dbReference type="GO" id="GO:0009236">
    <property type="term" value="P:cobalamin biosynthetic process"/>
    <property type="evidence" value="ECO:0007669"/>
    <property type="project" value="UniProtKB-UniPathway"/>
</dbReference>
<dbReference type="UniPathway" id="UPA00148">
    <property type="reaction ID" value="UER00236"/>
</dbReference>
<dbReference type="InterPro" id="IPR027417">
    <property type="entry name" value="P-loop_NTPase"/>
</dbReference>
<comment type="catalytic activity">
    <reaction evidence="2">
        <text>adenosylcob(III)inamide phosphate + GTP + H(+) = adenosylcob(III)inamide-GDP + diphosphate</text>
        <dbReference type="Rhea" id="RHEA:22712"/>
        <dbReference type="ChEBI" id="CHEBI:15378"/>
        <dbReference type="ChEBI" id="CHEBI:33019"/>
        <dbReference type="ChEBI" id="CHEBI:37565"/>
        <dbReference type="ChEBI" id="CHEBI:58502"/>
        <dbReference type="ChEBI" id="CHEBI:60487"/>
        <dbReference type="EC" id="2.7.7.62"/>
    </reaction>
</comment>
<dbReference type="GO" id="GO:0005525">
    <property type="term" value="F:GTP binding"/>
    <property type="evidence" value="ECO:0007669"/>
    <property type="project" value="UniProtKB-KW"/>
</dbReference>
<dbReference type="GO" id="GO:0043752">
    <property type="term" value="F:adenosylcobinamide kinase activity"/>
    <property type="evidence" value="ECO:0007669"/>
    <property type="project" value="UniProtKB-EC"/>
</dbReference>
<evidence type="ECO:0000256" key="10">
    <source>
        <dbReference type="ARBA" id="ARBA00022573"/>
    </source>
</evidence>
<evidence type="ECO:0000256" key="13">
    <source>
        <dbReference type="ARBA" id="ARBA00022777"/>
    </source>
</evidence>
<evidence type="ECO:0000256" key="2">
    <source>
        <dbReference type="ARBA" id="ARBA00000711"/>
    </source>
</evidence>
<evidence type="ECO:0000256" key="1">
    <source>
        <dbReference type="ARBA" id="ARBA00000312"/>
    </source>
</evidence>
<dbReference type="PIRSF" id="PIRSF006135">
    <property type="entry name" value="CobU"/>
    <property type="match status" value="1"/>
</dbReference>
<comment type="pathway">
    <text evidence="6">Cofactor biosynthesis; adenosylcobalamin biosynthesis; adenosylcobalamin from cob(II)yrinate a,c-diamide: step 5/7.</text>
</comment>
<dbReference type="Pfam" id="PF02283">
    <property type="entry name" value="CobU"/>
    <property type="match status" value="1"/>
</dbReference>
<accession>A0A0M6WKJ1</accession>
<proteinExistence type="inferred from homology"/>
<dbReference type="InterPro" id="IPR003203">
    <property type="entry name" value="CobU/CobP"/>
</dbReference>
<gene>
    <name evidence="20" type="ORF">RIL183_03741</name>
</gene>
<keyword evidence="13 20" id="KW-0418">Kinase</keyword>
<dbReference type="AlphaFoldDB" id="A0A0M6WKJ1"/>
<feature type="active site" description="GMP-histidine intermediate" evidence="18">
    <location>
        <position position="48"/>
    </location>
</feature>
<keyword evidence="11 20" id="KW-0808">Transferase</keyword>
<dbReference type="Proteomes" id="UP000049828">
    <property type="component" value="Unassembled WGS sequence"/>
</dbReference>
<feature type="binding site" evidence="19">
    <location>
        <position position="61"/>
    </location>
    <ligand>
        <name>GTP</name>
        <dbReference type="ChEBI" id="CHEBI:37565"/>
    </ligand>
</feature>
<evidence type="ECO:0000256" key="4">
    <source>
        <dbReference type="ARBA" id="ARBA00003889"/>
    </source>
</evidence>
<dbReference type="EC" id="2.7.1.156" evidence="8"/>
<evidence type="ECO:0000256" key="12">
    <source>
        <dbReference type="ARBA" id="ARBA00022741"/>
    </source>
</evidence>
<keyword evidence="12 19" id="KW-0547">Nucleotide-binding</keyword>
<reference evidence="21" key="1">
    <citation type="submission" date="2015-05" db="EMBL/GenBank/DDBJ databases">
        <authorList>
            <consortium name="Pathogen Informatics"/>
        </authorList>
    </citation>
    <scope>NUCLEOTIDE SEQUENCE [LARGE SCALE GENOMIC DNA]</scope>
    <source>
        <strain evidence="21">L1-83</strain>
    </source>
</reference>
<comment type="function">
    <text evidence="4">Catalyzes ATP-dependent phosphorylation of adenosylcobinamide and addition of GMP to adenosylcobinamide phosphate.</text>
</comment>
<evidence type="ECO:0000313" key="21">
    <source>
        <dbReference type="Proteomes" id="UP000049828"/>
    </source>
</evidence>
<evidence type="ECO:0000256" key="6">
    <source>
        <dbReference type="ARBA" id="ARBA00005159"/>
    </source>
</evidence>
<keyword evidence="21" id="KW-1185">Reference proteome</keyword>
<keyword evidence="20" id="KW-0548">Nucleotidyltransferase</keyword>
<dbReference type="CDD" id="cd00544">
    <property type="entry name" value="CobU"/>
    <property type="match status" value="1"/>
</dbReference>
<evidence type="ECO:0000256" key="11">
    <source>
        <dbReference type="ARBA" id="ARBA00022679"/>
    </source>
</evidence>
<feature type="binding site" evidence="19">
    <location>
        <begin position="7"/>
        <end position="14"/>
    </location>
    <ligand>
        <name>GTP</name>
        <dbReference type="ChEBI" id="CHEBI:37565"/>
    </ligand>
</feature>
<evidence type="ECO:0000256" key="9">
    <source>
        <dbReference type="ARBA" id="ARBA00012523"/>
    </source>
</evidence>
<name>A0A0M6WKJ1_9FIRM</name>
<evidence type="ECO:0000256" key="18">
    <source>
        <dbReference type="PIRSR" id="PIRSR006135-1"/>
    </source>
</evidence>
<comment type="pathway">
    <text evidence="5">Cofactor biosynthesis; adenosylcobalamin biosynthesis; adenosylcobalamin from cob(II)yrinate a,c-diamide: step 6/7.</text>
</comment>
<dbReference type="Gene3D" id="3.40.50.300">
    <property type="entry name" value="P-loop containing nucleotide triphosphate hydrolases"/>
    <property type="match status" value="1"/>
</dbReference>
<evidence type="ECO:0000256" key="14">
    <source>
        <dbReference type="ARBA" id="ARBA00022840"/>
    </source>
</evidence>
<evidence type="ECO:0000256" key="17">
    <source>
        <dbReference type="ARBA" id="ARBA00030571"/>
    </source>
</evidence>
<feature type="binding site" evidence="19">
    <location>
        <begin position="49"/>
        <end position="52"/>
    </location>
    <ligand>
        <name>GTP</name>
        <dbReference type="ChEBI" id="CHEBI:37565"/>
    </ligand>
</feature>
<dbReference type="EMBL" id="CVRS01000067">
    <property type="protein sequence ID" value="CRL37389.1"/>
    <property type="molecule type" value="Genomic_DNA"/>
</dbReference>
<sequence length="194" mass="21240">MITLVTGGSGSGKSAYAESLLFSCEGIRYYIATMQIYDAEGEKKVERHRKLRAGKGFLTIESPMNVGKIQFVCAGESGQAQYRQEAERKGQCSSEKKSALLECMSNLTANEMFTKDGMKSEEEVVEKIVSEIQTLSQKLDNLVIVTNNVFEDGVIYDAGTMEYLRALGRINAALAHLADRVAEVVVGIPVELKG</sequence>
<dbReference type="GO" id="GO:0008820">
    <property type="term" value="F:cobinamide phosphate guanylyltransferase activity"/>
    <property type="evidence" value="ECO:0007669"/>
    <property type="project" value="UniProtKB-EC"/>
</dbReference>
<dbReference type="PANTHER" id="PTHR34848">
    <property type="match status" value="1"/>
</dbReference>
<evidence type="ECO:0000256" key="7">
    <source>
        <dbReference type="ARBA" id="ARBA00007490"/>
    </source>
</evidence>
<evidence type="ECO:0000256" key="3">
    <source>
        <dbReference type="ARBA" id="ARBA00001522"/>
    </source>
</evidence>
<dbReference type="STRING" id="360807.ERS852392_02574"/>
<evidence type="ECO:0000256" key="8">
    <source>
        <dbReference type="ARBA" id="ARBA00012016"/>
    </source>
</evidence>
<dbReference type="EC" id="2.7.7.62" evidence="9"/>
<evidence type="ECO:0000256" key="15">
    <source>
        <dbReference type="ARBA" id="ARBA00023134"/>
    </source>
</evidence>
<dbReference type="RefSeq" id="WP_055039570.1">
    <property type="nucleotide sequence ID" value="NZ_CVRS01000067.1"/>
</dbReference>
<feature type="binding site" evidence="19">
    <location>
        <position position="102"/>
    </location>
    <ligand>
        <name>GTP</name>
        <dbReference type="ChEBI" id="CHEBI:37565"/>
    </ligand>
</feature>
<keyword evidence="15 19" id="KW-0342">GTP-binding</keyword>
<organism evidence="20 21">
    <name type="scientific">Roseburia inulinivorans</name>
    <dbReference type="NCBI Taxonomy" id="360807"/>
    <lineage>
        <taxon>Bacteria</taxon>
        <taxon>Bacillati</taxon>
        <taxon>Bacillota</taxon>
        <taxon>Clostridia</taxon>
        <taxon>Lachnospirales</taxon>
        <taxon>Lachnospiraceae</taxon>
        <taxon>Roseburia</taxon>
    </lineage>
</organism>
<protein>
    <recommendedName>
        <fullName evidence="16">Adenosylcobinamide kinase</fullName>
        <ecNumber evidence="8">2.7.1.156</ecNumber>
        <ecNumber evidence="9">2.7.7.62</ecNumber>
    </recommendedName>
    <alternativeName>
        <fullName evidence="17">Adenosylcobinamide-phosphate guanylyltransferase</fullName>
    </alternativeName>
</protein>